<evidence type="ECO:0000256" key="2">
    <source>
        <dbReference type="ARBA" id="ARBA00022723"/>
    </source>
</evidence>
<dbReference type="AlphaFoldDB" id="A0AA38TN50"/>
<dbReference type="InterPro" id="IPR036396">
    <property type="entry name" value="Cyt_P450_sf"/>
</dbReference>
<evidence type="ECO:0008006" key="8">
    <source>
        <dbReference type="Google" id="ProtNLM"/>
    </source>
</evidence>
<name>A0AA38TN50_9ASTR</name>
<comment type="caution">
    <text evidence="6">The sequence shown here is derived from an EMBL/GenBank/DDBJ whole genome shotgun (WGS) entry which is preliminary data.</text>
</comment>
<evidence type="ECO:0000256" key="5">
    <source>
        <dbReference type="ARBA" id="ARBA00023033"/>
    </source>
</evidence>
<protein>
    <recommendedName>
        <fullName evidence="8">Cytochrome P450</fullName>
    </recommendedName>
</protein>
<dbReference type="Pfam" id="PF00067">
    <property type="entry name" value="p450"/>
    <property type="match status" value="1"/>
</dbReference>
<accession>A0AA38TN50</accession>
<dbReference type="PANTHER" id="PTHR47947">
    <property type="entry name" value="CYTOCHROME P450 82C3-RELATED"/>
    <property type="match status" value="1"/>
</dbReference>
<evidence type="ECO:0000313" key="7">
    <source>
        <dbReference type="Proteomes" id="UP001172457"/>
    </source>
</evidence>
<sequence length="286" mass="32528">MEAFYLYIPLIFLAISTISNYIFHKIHNLPPTPWLHPQLPIIGHLYLLKKPLHRSLAKLSTKHGPIQLFRFGSRRVLVVASPSLAEECLTTNDITFANRPHLLAGKYLGYNYTSLVFAPYGDHWRNLRRVSTVEILSSYRLREFVLGSIKWYQSYSDLSSGIRAIQIYQVVSEQEISEIVEDLKSCLESDACLTHASDDFSAREACVKQKSASCVERLSGAWETSFKSCQVIKIRKSESVSCHLEFIKSASEIVILRQLGQRVKTFLVRRVVSRHLVRRVGGVSSA</sequence>
<dbReference type="SUPFAM" id="SSF48264">
    <property type="entry name" value="Cytochrome P450"/>
    <property type="match status" value="1"/>
</dbReference>
<evidence type="ECO:0000313" key="6">
    <source>
        <dbReference type="EMBL" id="KAJ9560028.1"/>
    </source>
</evidence>
<dbReference type="Gene3D" id="1.10.630.10">
    <property type="entry name" value="Cytochrome P450"/>
    <property type="match status" value="1"/>
</dbReference>
<proteinExistence type="predicted"/>
<dbReference type="EMBL" id="JARYMX010000002">
    <property type="protein sequence ID" value="KAJ9560028.1"/>
    <property type="molecule type" value="Genomic_DNA"/>
</dbReference>
<dbReference type="InterPro" id="IPR001128">
    <property type="entry name" value="Cyt_P450"/>
</dbReference>
<keyword evidence="2" id="KW-0479">Metal-binding</keyword>
<evidence type="ECO:0000256" key="3">
    <source>
        <dbReference type="ARBA" id="ARBA00023002"/>
    </source>
</evidence>
<gene>
    <name evidence="6" type="ORF">OSB04_005188</name>
</gene>
<evidence type="ECO:0000256" key="4">
    <source>
        <dbReference type="ARBA" id="ARBA00023004"/>
    </source>
</evidence>
<reference evidence="6" key="1">
    <citation type="submission" date="2023-03" db="EMBL/GenBank/DDBJ databases">
        <title>Chromosome-scale reference genome and RAD-based genetic map of yellow starthistle (Centaurea solstitialis) reveal putative structural variation and QTLs associated with invader traits.</title>
        <authorList>
            <person name="Reatini B."/>
            <person name="Cang F.A."/>
            <person name="Jiang Q."/>
            <person name="Mckibben M.T.W."/>
            <person name="Barker M.S."/>
            <person name="Rieseberg L.H."/>
            <person name="Dlugosch K.M."/>
        </authorList>
    </citation>
    <scope>NUCLEOTIDE SEQUENCE</scope>
    <source>
        <strain evidence="6">CAN-66</strain>
        <tissue evidence="6">Leaf</tissue>
    </source>
</reference>
<keyword evidence="5" id="KW-0503">Monooxygenase</keyword>
<keyword evidence="3" id="KW-0560">Oxidoreductase</keyword>
<evidence type="ECO:0000256" key="1">
    <source>
        <dbReference type="ARBA" id="ARBA00022617"/>
    </source>
</evidence>
<keyword evidence="1" id="KW-0349">Heme</keyword>
<dbReference type="Proteomes" id="UP001172457">
    <property type="component" value="Chromosome 2"/>
</dbReference>
<keyword evidence="7" id="KW-1185">Reference proteome</keyword>
<dbReference type="GO" id="GO:0020037">
    <property type="term" value="F:heme binding"/>
    <property type="evidence" value="ECO:0007669"/>
    <property type="project" value="InterPro"/>
</dbReference>
<keyword evidence="4" id="KW-0408">Iron</keyword>
<dbReference type="GO" id="GO:0005506">
    <property type="term" value="F:iron ion binding"/>
    <property type="evidence" value="ECO:0007669"/>
    <property type="project" value="InterPro"/>
</dbReference>
<dbReference type="GO" id="GO:0004497">
    <property type="term" value="F:monooxygenase activity"/>
    <property type="evidence" value="ECO:0007669"/>
    <property type="project" value="UniProtKB-KW"/>
</dbReference>
<organism evidence="6 7">
    <name type="scientific">Centaurea solstitialis</name>
    <name type="common">yellow star-thistle</name>
    <dbReference type="NCBI Taxonomy" id="347529"/>
    <lineage>
        <taxon>Eukaryota</taxon>
        <taxon>Viridiplantae</taxon>
        <taxon>Streptophyta</taxon>
        <taxon>Embryophyta</taxon>
        <taxon>Tracheophyta</taxon>
        <taxon>Spermatophyta</taxon>
        <taxon>Magnoliopsida</taxon>
        <taxon>eudicotyledons</taxon>
        <taxon>Gunneridae</taxon>
        <taxon>Pentapetalae</taxon>
        <taxon>asterids</taxon>
        <taxon>campanulids</taxon>
        <taxon>Asterales</taxon>
        <taxon>Asteraceae</taxon>
        <taxon>Carduoideae</taxon>
        <taxon>Cardueae</taxon>
        <taxon>Centaureinae</taxon>
        <taxon>Centaurea</taxon>
    </lineage>
</organism>
<dbReference type="GO" id="GO:0016705">
    <property type="term" value="F:oxidoreductase activity, acting on paired donors, with incorporation or reduction of molecular oxygen"/>
    <property type="evidence" value="ECO:0007669"/>
    <property type="project" value="InterPro"/>
</dbReference>
<dbReference type="PANTHER" id="PTHR47947:SF3">
    <property type="entry name" value="CYTOCHROME P450 81D1-LIKE"/>
    <property type="match status" value="1"/>
</dbReference>
<dbReference type="InterPro" id="IPR050651">
    <property type="entry name" value="Plant_Cytochrome_P450_Monoox"/>
</dbReference>